<feature type="domain" description="Serpin" evidence="2">
    <location>
        <begin position="98"/>
        <end position="345"/>
    </location>
</feature>
<sequence>MADSHQPGPASSHWTPGKPPFCTQKTSAIEMLTMRLELSYFLLIGLCLAFKDLARKEKKDQSLQINCNGTALNASHFNNSGNELSVNDVTEMNSNFGFNLYRKMADKHDNNLFFSPFSVSYSLASLMLGTQGATYEQLLEGLNLNKFKNHKKPYILPALFKNAKEKSMNNEAFILDIGSFSFVHETFPLKEEFLNLTGKYFDIEYQTVDFHSSEAKNNINDYVNKKTKGKITQLYDVLDPQTKLLLLDYILFKGKWLYPFNPDLTEMDTFFIDKYNSVKVPMMYKSDKVYFMVDKKLSCTVVKVPYRGDAYMLIVMPEKDGDFVILEDHLNTELIHSWLAQMKPR</sequence>
<evidence type="ECO:0000259" key="2">
    <source>
        <dbReference type="SMART" id="SM00093"/>
    </source>
</evidence>
<organism evidence="3 4">
    <name type="scientific">Pelobates cultripes</name>
    <name type="common">Western spadefoot toad</name>
    <dbReference type="NCBI Taxonomy" id="61616"/>
    <lineage>
        <taxon>Eukaryota</taxon>
        <taxon>Metazoa</taxon>
        <taxon>Chordata</taxon>
        <taxon>Craniata</taxon>
        <taxon>Vertebrata</taxon>
        <taxon>Euteleostomi</taxon>
        <taxon>Amphibia</taxon>
        <taxon>Batrachia</taxon>
        <taxon>Anura</taxon>
        <taxon>Pelobatoidea</taxon>
        <taxon>Pelobatidae</taxon>
        <taxon>Pelobates</taxon>
    </lineage>
</organism>
<dbReference type="InterPro" id="IPR036186">
    <property type="entry name" value="Serpin_sf"/>
</dbReference>
<comment type="similarity">
    <text evidence="1">Belongs to the serpin family.</text>
</comment>
<dbReference type="GO" id="GO:0004867">
    <property type="term" value="F:serine-type endopeptidase inhibitor activity"/>
    <property type="evidence" value="ECO:0007669"/>
    <property type="project" value="InterPro"/>
</dbReference>
<dbReference type="InterPro" id="IPR000215">
    <property type="entry name" value="Serpin_fam"/>
</dbReference>
<reference evidence="3" key="1">
    <citation type="submission" date="2022-03" db="EMBL/GenBank/DDBJ databases">
        <authorList>
            <person name="Alioto T."/>
            <person name="Alioto T."/>
            <person name="Gomez Garrido J."/>
        </authorList>
    </citation>
    <scope>NUCLEOTIDE SEQUENCE</scope>
</reference>
<accession>A0AAD1WTB4</accession>
<keyword evidence="4" id="KW-1185">Reference proteome</keyword>
<dbReference type="Gene3D" id="3.30.497.10">
    <property type="entry name" value="Antithrombin, subunit I, domain 2"/>
    <property type="match status" value="1"/>
</dbReference>
<keyword evidence="3" id="KW-0646">Protease inhibitor</keyword>
<dbReference type="PANTHER" id="PTHR11461">
    <property type="entry name" value="SERINE PROTEASE INHIBITOR, SERPIN"/>
    <property type="match status" value="1"/>
</dbReference>
<name>A0AAD1WTB4_PELCU</name>
<protein>
    <submittedName>
        <fullName evidence="3">Z-dependent protease inhibitor</fullName>
    </submittedName>
</protein>
<dbReference type="AlphaFoldDB" id="A0AAD1WTB4"/>
<dbReference type="PANTHER" id="PTHR11461:SF191">
    <property type="entry name" value="PROTEIN Z-DEPENDENT PROTEASE INHIBITOR"/>
    <property type="match status" value="1"/>
</dbReference>
<dbReference type="Proteomes" id="UP001295444">
    <property type="component" value="Chromosome 13"/>
</dbReference>
<proteinExistence type="inferred from homology"/>
<dbReference type="InterPro" id="IPR042185">
    <property type="entry name" value="Serpin_sf_2"/>
</dbReference>
<dbReference type="InterPro" id="IPR023796">
    <property type="entry name" value="Serpin_dom"/>
</dbReference>
<dbReference type="InterPro" id="IPR042178">
    <property type="entry name" value="Serpin_sf_1"/>
</dbReference>
<dbReference type="SMART" id="SM00093">
    <property type="entry name" value="SERPIN"/>
    <property type="match status" value="1"/>
</dbReference>
<evidence type="ECO:0000313" key="3">
    <source>
        <dbReference type="EMBL" id="CAH2327826.1"/>
    </source>
</evidence>
<gene>
    <name evidence="3" type="ORF">PECUL_23A039823</name>
</gene>
<dbReference type="Pfam" id="PF00079">
    <property type="entry name" value="Serpin"/>
    <property type="match status" value="1"/>
</dbReference>
<evidence type="ECO:0000256" key="1">
    <source>
        <dbReference type="RuleBase" id="RU000411"/>
    </source>
</evidence>
<dbReference type="EMBL" id="OW240924">
    <property type="protein sequence ID" value="CAH2327826.1"/>
    <property type="molecule type" value="Genomic_DNA"/>
</dbReference>
<dbReference type="Gene3D" id="2.30.39.10">
    <property type="entry name" value="Alpha-1-antitrypsin, domain 1"/>
    <property type="match status" value="1"/>
</dbReference>
<dbReference type="SUPFAM" id="SSF56574">
    <property type="entry name" value="Serpins"/>
    <property type="match status" value="1"/>
</dbReference>
<dbReference type="GO" id="GO:0005615">
    <property type="term" value="C:extracellular space"/>
    <property type="evidence" value="ECO:0007669"/>
    <property type="project" value="InterPro"/>
</dbReference>
<evidence type="ECO:0000313" key="4">
    <source>
        <dbReference type="Proteomes" id="UP001295444"/>
    </source>
</evidence>
<dbReference type="FunFam" id="3.30.497.10:FF:000001">
    <property type="entry name" value="Serine protease inhibitor"/>
    <property type="match status" value="1"/>
</dbReference>